<dbReference type="PROSITE" id="PS50176">
    <property type="entry name" value="ARM_REPEAT"/>
    <property type="match status" value="1"/>
</dbReference>
<sequence length="678" mass="76027">MIRKFDTNDRRILKFPAVRPCESVSPTILVTSLVDLCQSISNFRYKTFPTQKKISREIFRKIDILFIFFLEIRENCQKFPNSLILCLSELHFTLQKIQFLLQDFTREGSRLYILMKSQIISNQFRVLIRSIADSLDIVQLKSLGINSEVKELVELLSNQSRKSKLETDPSDEWAIERVMFMLRQFENRLEPERVSIKWVLDYLGIKCWIDCNSEVMFLENELSSIEDDEIEFSLMSDLLGFMCYCRGVIFDNEQIIRQNETRLVDGGLIRVLNPEDFRCPISLELMMDPVTISTGQTYDRVSILKWLNAGHLLCPKTGEKLSSSEFVPNSALKKLIHGFCEENGVSMSITKPEKKNPNVKCSLGYKESIRMLAQFLAGRLSYGTDEQKNKAAYEIRLLTKSSVFNRVTLIEFGNVAPLLDLLTSNNANTQENAIAALLKLAKHRKGLKAIIEEGGLMLVILVLRHGLKPESKQIAAATIFYFSSVEKYRKLIGSTREAIPGLLELVTDGTITGKKNAMAAIYGLLLYDDNHRVALESDIVPTLLNLISTVQRSDILADALSILAALADKTEGSTAILKASALNTMLGLVKSSISRAGKESCVSILLSLCRNGGARVISDVAREAGIMPPLYSVVTDGGCHGSKKARTLIGMLQQHRESSSSNFGSYAAVRKERFGNLV</sequence>
<dbReference type="Pfam" id="PF25598">
    <property type="entry name" value="ARM_PUB"/>
    <property type="match status" value="1"/>
</dbReference>
<name>A0AAW1I670_SAPOF</name>
<keyword evidence="5" id="KW-0677">Repeat</keyword>
<evidence type="ECO:0000256" key="4">
    <source>
        <dbReference type="ARBA" id="ARBA00022679"/>
    </source>
</evidence>
<accession>A0AAW1I670</accession>
<dbReference type="InterPro" id="IPR057623">
    <property type="entry name" value="PUB12-19-like_N"/>
</dbReference>
<evidence type="ECO:0000256" key="5">
    <source>
        <dbReference type="ARBA" id="ARBA00022737"/>
    </source>
</evidence>
<keyword evidence="6" id="KW-0833">Ubl conjugation pathway</keyword>
<dbReference type="GO" id="GO:0016567">
    <property type="term" value="P:protein ubiquitination"/>
    <property type="evidence" value="ECO:0007669"/>
    <property type="project" value="InterPro"/>
</dbReference>
<keyword evidence="10" id="KW-1185">Reference proteome</keyword>
<dbReference type="InterPro" id="IPR016024">
    <property type="entry name" value="ARM-type_fold"/>
</dbReference>
<dbReference type="InterPro" id="IPR003613">
    <property type="entry name" value="Ubox_domain"/>
</dbReference>
<evidence type="ECO:0000256" key="3">
    <source>
        <dbReference type="ARBA" id="ARBA00012483"/>
    </source>
</evidence>
<dbReference type="GO" id="GO:0061630">
    <property type="term" value="F:ubiquitin protein ligase activity"/>
    <property type="evidence" value="ECO:0007669"/>
    <property type="project" value="UniProtKB-EC"/>
</dbReference>
<dbReference type="Pfam" id="PF25368">
    <property type="entry name" value="PUB10_N"/>
    <property type="match status" value="1"/>
</dbReference>
<dbReference type="PANTHER" id="PTHR23315:SF116">
    <property type="entry name" value="RING-TYPE E3 UBIQUITIN TRANSFERASE"/>
    <property type="match status" value="1"/>
</dbReference>
<evidence type="ECO:0000259" key="8">
    <source>
        <dbReference type="PROSITE" id="PS51698"/>
    </source>
</evidence>
<dbReference type="Gene3D" id="1.25.10.10">
    <property type="entry name" value="Leucine-rich Repeat Variant"/>
    <property type="match status" value="1"/>
</dbReference>
<dbReference type="InterPro" id="IPR045210">
    <property type="entry name" value="RING-Ubox_PUB"/>
</dbReference>
<dbReference type="InterPro" id="IPR058678">
    <property type="entry name" value="ARM_PUB"/>
</dbReference>
<dbReference type="SMART" id="SM00504">
    <property type="entry name" value="Ubox"/>
    <property type="match status" value="1"/>
</dbReference>
<evidence type="ECO:0000256" key="2">
    <source>
        <dbReference type="ARBA" id="ARBA00004906"/>
    </source>
</evidence>
<protein>
    <recommendedName>
        <fullName evidence="3">RING-type E3 ubiquitin transferase</fullName>
        <ecNumber evidence="3">2.3.2.27</ecNumber>
    </recommendedName>
</protein>
<dbReference type="FunFam" id="3.30.40.10:FF:000442">
    <property type="entry name" value="RING-type E3 ubiquitin transferase"/>
    <property type="match status" value="1"/>
</dbReference>
<reference evidence="9" key="1">
    <citation type="submission" date="2024-03" db="EMBL/GenBank/DDBJ databases">
        <title>WGS assembly of Saponaria officinalis var. Norfolk2.</title>
        <authorList>
            <person name="Jenkins J."/>
            <person name="Shu S."/>
            <person name="Grimwood J."/>
            <person name="Barry K."/>
            <person name="Goodstein D."/>
            <person name="Schmutz J."/>
            <person name="Leebens-Mack J."/>
            <person name="Osbourn A."/>
        </authorList>
    </citation>
    <scope>NUCLEOTIDE SEQUENCE [LARGE SCALE GENOMIC DNA]</scope>
    <source>
        <strain evidence="9">JIC</strain>
    </source>
</reference>
<dbReference type="SMART" id="SM00185">
    <property type="entry name" value="ARM"/>
    <property type="match status" value="3"/>
</dbReference>
<dbReference type="CDD" id="cd16664">
    <property type="entry name" value="RING-Ubox_PUB"/>
    <property type="match status" value="1"/>
</dbReference>
<dbReference type="SUPFAM" id="SSF57850">
    <property type="entry name" value="RING/U-box"/>
    <property type="match status" value="1"/>
</dbReference>
<evidence type="ECO:0000256" key="1">
    <source>
        <dbReference type="ARBA" id="ARBA00000900"/>
    </source>
</evidence>
<comment type="caution">
    <text evidence="9">The sequence shown here is derived from an EMBL/GenBank/DDBJ whole genome shotgun (WGS) entry which is preliminary data.</text>
</comment>
<evidence type="ECO:0000313" key="9">
    <source>
        <dbReference type="EMBL" id="KAK9684699.1"/>
    </source>
</evidence>
<dbReference type="AlphaFoldDB" id="A0AAW1I670"/>
<dbReference type="InterPro" id="IPR000225">
    <property type="entry name" value="Armadillo"/>
</dbReference>
<dbReference type="InterPro" id="IPR013083">
    <property type="entry name" value="Znf_RING/FYVE/PHD"/>
</dbReference>
<dbReference type="EC" id="2.3.2.27" evidence="3"/>
<comment type="pathway">
    <text evidence="2">Protein modification; protein ubiquitination.</text>
</comment>
<dbReference type="Proteomes" id="UP001443914">
    <property type="component" value="Unassembled WGS sequence"/>
</dbReference>
<dbReference type="Pfam" id="PF04564">
    <property type="entry name" value="U-box"/>
    <property type="match status" value="1"/>
</dbReference>
<dbReference type="InterPro" id="IPR011989">
    <property type="entry name" value="ARM-like"/>
</dbReference>
<evidence type="ECO:0000256" key="6">
    <source>
        <dbReference type="ARBA" id="ARBA00022786"/>
    </source>
</evidence>
<comment type="catalytic activity">
    <reaction evidence="1">
        <text>S-ubiquitinyl-[E2 ubiquitin-conjugating enzyme]-L-cysteine + [acceptor protein]-L-lysine = [E2 ubiquitin-conjugating enzyme]-L-cysteine + N(6)-ubiquitinyl-[acceptor protein]-L-lysine.</text>
        <dbReference type="EC" id="2.3.2.27"/>
    </reaction>
</comment>
<proteinExistence type="predicted"/>
<evidence type="ECO:0000256" key="7">
    <source>
        <dbReference type="PROSITE-ProRule" id="PRU00259"/>
    </source>
</evidence>
<feature type="repeat" description="ARM" evidence="7">
    <location>
        <begin position="413"/>
        <end position="455"/>
    </location>
</feature>
<feature type="domain" description="U-box" evidence="8">
    <location>
        <begin position="272"/>
        <end position="346"/>
    </location>
</feature>
<evidence type="ECO:0000313" key="10">
    <source>
        <dbReference type="Proteomes" id="UP001443914"/>
    </source>
</evidence>
<organism evidence="9 10">
    <name type="scientific">Saponaria officinalis</name>
    <name type="common">Common soapwort</name>
    <name type="synonym">Lychnis saponaria</name>
    <dbReference type="NCBI Taxonomy" id="3572"/>
    <lineage>
        <taxon>Eukaryota</taxon>
        <taxon>Viridiplantae</taxon>
        <taxon>Streptophyta</taxon>
        <taxon>Embryophyta</taxon>
        <taxon>Tracheophyta</taxon>
        <taxon>Spermatophyta</taxon>
        <taxon>Magnoliopsida</taxon>
        <taxon>eudicotyledons</taxon>
        <taxon>Gunneridae</taxon>
        <taxon>Pentapetalae</taxon>
        <taxon>Caryophyllales</taxon>
        <taxon>Caryophyllaceae</taxon>
        <taxon>Caryophylleae</taxon>
        <taxon>Saponaria</taxon>
    </lineage>
</organism>
<gene>
    <name evidence="9" type="ORF">RND81_10G226200</name>
</gene>
<dbReference type="PANTHER" id="PTHR23315">
    <property type="entry name" value="U BOX DOMAIN-CONTAINING"/>
    <property type="match status" value="1"/>
</dbReference>
<dbReference type="EMBL" id="JBDFQZ010000010">
    <property type="protein sequence ID" value="KAK9684699.1"/>
    <property type="molecule type" value="Genomic_DNA"/>
</dbReference>
<keyword evidence="4" id="KW-0808">Transferase</keyword>
<dbReference type="PROSITE" id="PS51698">
    <property type="entry name" value="U_BOX"/>
    <property type="match status" value="1"/>
</dbReference>
<dbReference type="SUPFAM" id="SSF48371">
    <property type="entry name" value="ARM repeat"/>
    <property type="match status" value="1"/>
</dbReference>
<dbReference type="Gene3D" id="3.30.40.10">
    <property type="entry name" value="Zinc/RING finger domain, C3HC4 (zinc finger)"/>
    <property type="match status" value="1"/>
</dbReference>